<evidence type="ECO:0000313" key="1">
    <source>
        <dbReference type="EMBL" id="SMP28508.1"/>
    </source>
</evidence>
<protein>
    <recommendedName>
        <fullName evidence="3">Phage protein</fullName>
    </recommendedName>
</protein>
<accession>A0ABY1P8N0</accession>
<name>A0ABY1P8N0_9BACT</name>
<comment type="caution">
    <text evidence="1">The sequence shown here is derived from an EMBL/GenBank/DDBJ whole genome shotgun (WGS) entry which is preliminary data.</text>
</comment>
<organism evidence="1 2">
    <name type="scientific">Algoriphagus winogradskyi</name>
    <dbReference type="NCBI Taxonomy" id="237017"/>
    <lineage>
        <taxon>Bacteria</taxon>
        <taxon>Pseudomonadati</taxon>
        <taxon>Bacteroidota</taxon>
        <taxon>Cytophagia</taxon>
        <taxon>Cytophagales</taxon>
        <taxon>Cyclobacteriaceae</taxon>
        <taxon>Algoriphagus</taxon>
    </lineage>
</organism>
<keyword evidence="2" id="KW-1185">Reference proteome</keyword>
<evidence type="ECO:0008006" key="3">
    <source>
        <dbReference type="Google" id="ProtNLM"/>
    </source>
</evidence>
<reference evidence="1 2" key="1">
    <citation type="submission" date="2017-05" db="EMBL/GenBank/DDBJ databases">
        <authorList>
            <person name="Varghese N."/>
            <person name="Submissions S."/>
        </authorList>
    </citation>
    <scope>NUCLEOTIDE SEQUENCE [LARGE SCALE GENOMIC DNA]</scope>
    <source>
        <strain evidence="1 2">DSM 15360</strain>
    </source>
</reference>
<gene>
    <name evidence="1" type="ORF">SAMN06265367_1066</name>
</gene>
<dbReference type="EMBL" id="FXUA01000006">
    <property type="protein sequence ID" value="SMP28508.1"/>
    <property type="molecule type" value="Genomic_DNA"/>
</dbReference>
<sequence>MKNRIEFREPLMHPNNFCFSVSPDNPKFGDVVFDINDQEITIFTDFDHHHYETYIYDDKDEDTKRQKAIQLALTSIKELISGEIVIGLEKKGEKIIKAFRYYKDNPEDKMSAVISLDNEGEKLESNQNVPTERVTVNWNGILKKEELLAPTIPISKRADSDKQNYNTFKKLWSKLTGK</sequence>
<proteinExistence type="predicted"/>
<dbReference type="RefSeq" id="WP_283413757.1">
    <property type="nucleotide sequence ID" value="NZ_FXUA01000006.1"/>
</dbReference>
<evidence type="ECO:0000313" key="2">
    <source>
        <dbReference type="Proteomes" id="UP001157915"/>
    </source>
</evidence>
<dbReference type="Proteomes" id="UP001157915">
    <property type="component" value="Unassembled WGS sequence"/>
</dbReference>